<comment type="caution">
    <text evidence="4">The sequence shown here is derived from an EMBL/GenBank/DDBJ whole genome shotgun (WGS) entry which is preliminary data.</text>
</comment>
<name>A0A4R5DI32_9BACT</name>
<proteinExistence type="predicted"/>
<feature type="signal peptide" evidence="2">
    <location>
        <begin position="1"/>
        <end position="19"/>
    </location>
</feature>
<organism evidence="4 5">
    <name type="scientific">Dyadobacter psychrotolerans</name>
    <dbReference type="NCBI Taxonomy" id="2541721"/>
    <lineage>
        <taxon>Bacteria</taxon>
        <taxon>Pseudomonadati</taxon>
        <taxon>Bacteroidota</taxon>
        <taxon>Cytophagia</taxon>
        <taxon>Cytophagales</taxon>
        <taxon>Spirosomataceae</taxon>
        <taxon>Dyadobacter</taxon>
    </lineage>
</organism>
<gene>
    <name evidence="4" type="ORF">E0F88_21165</name>
</gene>
<sequence>MKRITLSALLIASMMTFSACNSEKKEDSKEVAEEQNEEKFEDTKVEDDTEFAVAAADGGMIEVKLGELAQTNGSSSAVKDFGKMMVKDHSKAGDELKALAQQKNITLPATLSDDKQKKYDDLAKKKGKEFDQAYASFMVDDHKEDIDEFQEAAKDGKDADIKSWAAGKVPTLQHHLEMAQAMKDAVK</sequence>
<dbReference type="PANTHER" id="PTHR38593:SF1">
    <property type="entry name" value="BLR2558 PROTEIN"/>
    <property type="match status" value="1"/>
</dbReference>
<dbReference type="EMBL" id="SMFL01000008">
    <property type="protein sequence ID" value="TDE12947.1"/>
    <property type="molecule type" value="Genomic_DNA"/>
</dbReference>
<dbReference type="PROSITE" id="PS51257">
    <property type="entry name" value="PROKAR_LIPOPROTEIN"/>
    <property type="match status" value="1"/>
</dbReference>
<keyword evidence="2" id="KW-0732">Signal</keyword>
<evidence type="ECO:0000313" key="4">
    <source>
        <dbReference type="EMBL" id="TDE12947.1"/>
    </source>
</evidence>
<dbReference type="PANTHER" id="PTHR38593">
    <property type="entry name" value="BLR2558 PROTEIN"/>
    <property type="match status" value="1"/>
</dbReference>
<dbReference type="AlphaFoldDB" id="A0A4R5DI32"/>
<dbReference type="Pfam" id="PF13628">
    <property type="entry name" value="DUF4142"/>
    <property type="match status" value="1"/>
</dbReference>
<evidence type="ECO:0000256" key="2">
    <source>
        <dbReference type="SAM" id="SignalP"/>
    </source>
</evidence>
<feature type="domain" description="DUF4142" evidence="3">
    <location>
        <begin position="47"/>
        <end position="182"/>
    </location>
</feature>
<feature type="region of interest" description="Disordered" evidence="1">
    <location>
        <begin position="22"/>
        <end position="45"/>
    </location>
</feature>
<dbReference type="Gene3D" id="1.20.1260.10">
    <property type="match status" value="1"/>
</dbReference>
<accession>A0A4R5DI32</accession>
<feature type="compositionally biased region" description="Basic and acidic residues" evidence="1">
    <location>
        <begin position="22"/>
        <end position="43"/>
    </location>
</feature>
<evidence type="ECO:0000259" key="3">
    <source>
        <dbReference type="Pfam" id="PF13628"/>
    </source>
</evidence>
<dbReference type="InterPro" id="IPR025419">
    <property type="entry name" value="DUF4142"/>
</dbReference>
<keyword evidence="5" id="KW-1185">Reference proteome</keyword>
<reference evidence="4 5" key="1">
    <citation type="submission" date="2019-03" db="EMBL/GenBank/DDBJ databases">
        <title>Dyadobacter AR-3-6 sp. nov., isolated from arctic soil.</title>
        <authorList>
            <person name="Chaudhary D.K."/>
        </authorList>
    </citation>
    <scope>NUCLEOTIDE SEQUENCE [LARGE SCALE GENOMIC DNA]</scope>
    <source>
        <strain evidence="4 5">AR-3-6</strain>
    </source>
</reference>
<dbReference type="InterPro" id="IPR012347">
    <property type="entry name" value="Ferritin-like"/>
</dbReference>
<dbReference type="Proteomes" id="UP000294850">
    <property type="component" value="Unassembled WGS sequence"/>
</dbReference>
<protein>
    <submittedName>
        <fullName evidence="4">DUF4142 domain-containing protein</fullName>
    </submittedName>
</protein>
<feature type="chain" id="PRO_5020386261" evidence="2">
    <location>
        <begin position="20"/>
        <end position="187"/>
    </location>
</feature>
<dbReference type="OrthoDB" id="883203at2"/>
<evidence type="ECO:0000256" key="1">
    <source>
        <dbReference type="SAM" id="MobiDB-lite"/>
    </source>
</evidence>
<evidence type="ECO:0000313" key="5">
    <source>
        <dbReference type="Proteomes" id="UP000294850"/>
    </source>
</evidence>